<evidence type="ECO:0000313" key="2">
    <source>
        <dbReference type="EMBL" id="GHE00413.1"/>
    </source>
</evidence>
<dbReference type="SUPFAM" id="SSF47413">
    <property type="entry name" value="lambda repressor-like DNA-binding domains"/>
    <property type="match status" value="1"/>
</dbReference>
<dbReference type="Gene3D" id="1.10.260.40">
    <property type="entry name" value="lambda repressor-like DNA-binding domains"/>
    <property type="match status" value="1"/>
</dbReference>
<proteinExistence type="predicted"/>
<dbReference type="Proteomes" id="UP000655443">
    <property type="component" value="Unassembled WGS sequence"/>
</dbReference>
<reference evidence="2" key="1">
    <citation type="journal article" date="2014" name="Int. J. Syst. Evol. Microbiol.">
        <title>Complete genome sequence of Corynebacterium casei LMG S-19264T (=DSM 44701T), isolated from a smear-ripened cheese.</title>
        <authorList>
            <consortium name="US DOE Joint Genome Institute (JGI-PGF)"/>
            <person name="Walter F."/>
            <person name="Albersmeier A."/>
            <person name="Kalinowski J."/>
            <person name="Ruckert C."/>
        </authorList>
    </citation>
    <scope>NUCLEOTIDE SEQUENCE</scope>
    <source>
        <strain evidence="2">JCM 4714</strain>
    </source>
</reference>
<protein>
    <submittedName>
        <fullName evidence="2">Transcriptional regulator</fullName>
    </submittedName>
</protein>
<dbReference type="Pfam" id="PF13560">
    <property type="entry name" value="HTH_31"/>
    <property type="match status" value="1"/>
</dbReference>
<dbReference type="EMBL" id="BMVG01000002">
    <property type="protein sequence ID" value="GHE00413.1"/>
    <property type="molecule type" value="Genomic_DNA"/>
</dbReference>
<reference evidence="2" key="2">
    <citation type="submission" date="2020-09" db="EMBL/GenBank/DDBJ databases">
        <authorList>
            <person name="Sun Q."/>
            <person name="Ohkuma M."/>
        </authorList>
    </citation>
    <scope>NUCLEOTIDE SEQUENCE</scope>
    <source>
        <strain evidence="2">JCM 4714</strain>
    </source>
</reference>
<dbReference type="AlphaFoldDB" id="A0A918YER7"/>
<dbReference type="CDD" id="cd00093">
    <property type="entry name" value="HTH_XRE"/>
    <property type="match status" value="1"/>
</dbReference>
<evidence type="ECO:0000313" key="3">
    <source>
        <dbReference type="Proteomes" id="UP000655443"/>
    </source>
</evidence>
<keyword evidence="3" id="KW-1185">Reference proteome</keyword>
<dbReference type="GO" id="GO:0003677">
    <property type="term" value="F:DNA binding"/>
    <property type="evidence" value="ECO:0007669"/>
    <property type="project" value="InterPro"/>
</dbReference>
<name>A0A918YER7_9ACTN</name>
<feature type="domain" description="HTH cro/C1-type" evidence="1">
    <location>
        <begin position="33"/>
        <end position="67"/>
    </location>
</feature>
<sequence>MRTVTGKGRWCVVPPKKDPDASVSVPCFYGAELRYRREQAGMTLEQLVEGSFRGISFLSQIERGERRMPMDLARHVDQKLGTDGFFERRCEDAAKARQVGHAWYYADVPDMEKQAQTVEEWAPNVLPGLLQTGAYLRGMIQHMDPEVPQEVVEKRVRARLARAELWKREDRPTYWGILRESVIRRTPLPPAVMTEQVEHILDVIRSTQSILQIVPETTPWHPLSHAMAKIMTFADAPPMVYSEGDFTAQIVDYPAHVKEYRRRYDLLRAVALSPGASLALMDDVARTYRDEARQGD</sequence>
<evidence type="ECO:0000259" key="1">
    <source>
        <dbReference type="PROSITE" id="PS50943"/>
    </source>
</evidence>
<accession>A0A918YER7</accession>
<organism evidence="2 3">
    <name type="scientific">Streptomyces alanosinicus</name>
    <dbReference type="NCBI Taxonomy" id="68171"/>
    <lineage>
        <taxon>Bacteria</taxon>
        <taxon>Bacillati</taxon>
        <taxon>Actinomycetota</taxon>
        <taxon>Actinomycetes</taxon>
        <taxon>Kitasatosporales</taxon>
        <taxon>Streptomycetaceae</taxon>
        <taxon>Streptomyces</taxon>
    </lineage>
</organism>
<dbReference type="PROSITE" id="PS50943">
    <property type="entry name" value="HTH_CROC1"/>
    <property type="match status" value="1"/>
</dbReference>
<gene>
    <name evidence="2" type="ORF">GCM10010339_15490</name>
</gene>
<dbReference type="InterPro" id="IPR043917">
    <property type="entry name" value="DUF5753"/>
</dbReference>
<dbReference type="InterPro" id="IPR010982">
    <property type="entry name" value="Lambda_DNA-bd_dom_sf"/>
</dbReference>
<dbReference type="InterPro" id="IPR001387">
    <property type="entry name" value="Cro/C1-type_HTH"/>
</dbReference>
<comment type="caution">
    <text evidence="2">The sequence shown here is derived from an EMBL/GenBank/DDBJ whole genome shotgun (WGS) entry which is preliminary data.</text>
</comment>
<dbReference type="SMART" id="SM00530">
    <property type="entry name" value="HTH_XRE"/>
    <property type="match status" value="1"/>
</dbReference>
<dbReference type="Pfam" id="PF19054">
    <property type="entry name" value="DUF5753"/>
    <property type="match status" value="1"/>
</dbReference>